<gene>
    <name evidence="2" type="ORF">SGLAU_32175</name>
</gene>
<reference evidence="3" key="1">
    <citation type="journal article" date="2015" name="J. Biotechnol.">
        <title>Complete genome sequence of the actinobacterium Streptomyces glaucescens GLA.O (DSM 40922) consisting of a linear chromosome and one linear plasmid.</title>
        <authorList>
            <person name="Ortseifen V."/>
            <person name="Winkler A."/>
            <person name="Albersmeier A."/>
            <person name="Wendler S."/>
            <person name="Puhler A."/>
            <person name="Kalinowski J."/>
            <person name="Ruckert C."/>
        </authorList>
    </citation>
    <scope>NUCLEOTIDE SEQUENCE [LARGE SCALE GENOMIC DNA]</scope>
    <source>
        <strain evidence="3">DSM 40922 / GLA O</strain>
    </source>
</reference>
<evidence type="ECO:0000313" key="3">
    <source>
        <dbReference type="Proteomes" id="UP000029482"/>
    </source>
</evidence>
<keyword evidence="3" id="KW-1185">Reference proteome</keyword>
<name>A0A089XGH0_STRGA</name>
<sequence>MLTDSELDRLLDRLRRAPERHLAPPPGASHVLDPKTSPSTTDRGTDTDYLGRPIPLSSHQKIPPSQIWPDLRRLNVPDRPAKTASFLHPKGLP</sequence>
<protein>
    <submittedName>
        <fullName evidence="2">Uncharacterized protein</fullName>
    </submittedName>
</protein>
<dbReference type="KEGG" id="sgu:SGLAU_32175"/>
<evidence type="ECO:0000256" key="1">
    <source>
        <dbReference type="SAM" id="MobiDB-lite"/>
    </source>
</evidence>
<dbReference type="AlphaFoldDB" id="A0A089XGH0"/>
<feature type="region of interest" description="Disordered" evidence="1">
    <location>
        <begin position="1"/>
        <end position="93"/>
    </location>
</feature>
<evidence type="ECO:0000313" key="2">
    <source>
        <dbReference type="EMBL" id="AIS02369.1"/>
    </source>
</evidence>
<feature type="compositionally biased region" description="Basic and acidic residues" evidence="1">
    <location>
        <begin position="1"/>
        <end position="22"/>
    </location>
</feature>
<proteinExistence type="predicted"/>
<accession>A0A089XGH0</accession>
<organism evidence="2 3">
    <name type="scientific">Streptomyces glaucescens</name>
    <dbReference type="NCBI Taxonomy" id="1907"/>
    <lineage>
        <taxon>Bacteria</taxon>
        <taxon>Bacillati</taxon>
        <taxon>Actinomycetota</taxon>
        <taxon>Actinomycetes</taxon>
        <taxon>Kitasatosporales</taxon>
        <taxon>Streptomycetaceae</taxon>
        <taxon>Streptomyces</taxon>
    </lineage>
</organism>
<dbReference type="STRING" id="1907.SGLAU_32175"/>
<dbReference type="Proteomes" id="UP000029482">
    <property type="component" value="Chromosome"/>
</dbReference>
<dbReference type="EMBL" id="CP009438">
    <property type="protein sequence ID" value="AIS02369.1"/>
    <property type="molecule type" value="Genomic_DNA"/>
</dbReference>
<dbReference type="HOGENOM" id="CLU_2398315_0_0_11"/>
<feature type="compositionally biased region" description="Basic and acidic residues" evidence="1">
    <location>
        <begin position="70"/>
        <end position="81"/>
    </location>
</feature>